<proteinExistence type="predicted"/>
<accession>A0A0E9Q1W1</accession>
<evidence type="ECO:0000313" key="1">
    <source>
        <dbReference type="EMBL" id="JAH10305.1"/>
    </source>
</evidence>
<name>A0A0E9Q1W1_ANGAN</name>
<protein>
    <submittedName>
        <fullName evidence="1">Uncharacterized protein</fullName>
    </submittedName>
</protein>
<reference evidence="1" key="2">
    <citation type="journal article" date="2015" name="Fish Shellfish Immunol.">
        <title>Early steps in the European eel (Anguilla anguilla)-Vibrio vulnificus interaction in the gills: Role of the RtxA13 toxin.</title>
        <authorList>
            <person name="Callol A."/>
            <person name="Pajuelo D."/>
            <person name="Ebbesson L."/>
            <person name="Teles M."/>
            <person name="MacKenzie S."/>
            <person name="Amaro C."/>
        </authorList>
    </citation>
    <scope>NUCLEOTIDE SEQUENCE</scope>
</reference>
<dbReference type="EMBL" id="GBXM01098272">
    <property type="protein sequence ID" value="JAH10305.1"/>
    <property type="molecule type" value="Transcribed_RNA"/>
</dbReference>
<dbReference type="AlphaFoldDB" id="A0A0E9Q1W1"/>
<sequence>MSLLANSRALFVCFALFSE</sequence>
<organism evidence="1">
    <name type="scientific">Anguilla anguilla</name>
    <name type="common">European freshwater eel</name>
    <name type="synonym">Muraena anguilla</name>
    <dbReference type="NCBI Taxonomy" id="7936"/>
    <lineage>
        <taxon>Eukaryota</taxon>
        <taxon>Metazoa</taxon>
        <taxon>Chordata</taxon>
        <taxon>Craniata</taxon>
        <taxon>Vertebrata</taxon>
        <taxon>Euteleostomi</taxon>
        <taxon>Actinopterygii</taxon>
        <taxon>Neopterygii</taxon>
        <taxon>Teleostei</taxon>
        <taxon>Anguilliformes</taxon>
        <taxon>Anguillidae</taxon>
        <taxon>Anguilla</taxon>
    </lineage>
</organism>
<reference evidence="1" key="1">
    <citation type="submission" date="2014-11" db="EMBL/GenBank/DDBJ databases">
        <authorList>
            <person name="Amaro Gonzalez C."/>
        </authorList>
    </citation>
    <scope>NUCLEOTIDE SEQUENCE</scope>
</reference>